<dbReference type="InterPro" id="IPR010864">
    <property type="entry name" value="D-lyxose_isomer"/>
</dbReference>
<dbReference type="InterPro" id="IPR014710">
    <property type="entry name" value="RmlC-like_jellyroll"/>
</dbReference>
<gene>
    <name evidence="9" type="ORF">S12H4_53959</name>
</gene>
<sequence>MKRSEINTLIRDSLEFFEDCRFQLPLWATWKPEQWRGKKEEVGEIVENMLGWDLTDF</sequence>
<organism evidence="9">
    <name type="scientific">marine sediment metagenome</name>
    <dbReference type="NCBI Taxonomy" id="412755"/>
    <lineage>
        <taxon>unclassified sequences</taxon>
        <taxon>metagenomes</taxon>
        <taxon>ecological metagenomes</taxon>
    </lineage>
</organism>
<evidence type="ECO:0000256" key="4">
    <source>
        <dbReference type="ARBA" id="ARBA00023235"/>
    </source>
</evidence>
<dbReference type="EC" id="5.3.1.15" evidence="8"/>
<keyword evidence="3" id="KW-0464">Manganese</keyword>
<evidence type="ECO:0000256" key="6">
    <source>
        <dbReference type="ARBA" id="ARBA00044907"/>
    </source>
</evidence>
<feature type="non-terminal residue" evidence="9">
    <location>
        <position position="57"/>
    </location>
</feature>
<evidence type="ECO:0000256" key="7">
    <source>
        <dbReference type="ARBA" id="ARBA00044951"/>
    </source>
</evidence>
<dbReference type="GO" id="GO:0016853">
    <property type="term" value="F:isomerase activity"/>
    <property type="evidence" value="ECO:0007669"/>
    <property type="project" value="UniProtKB-KW"/>
</dbReference>
<dbReference type="GO" id="GO:0046872">
    <property type="term" value="F:metal ion binding"/>
    <property type="evidence" value="ECO:0007669"/>
    <property type="project" value="UniProtKB-KW"/>
</dbReference>
<evidence type="ECO:0000256" key="5">
    <source>
        <dbReference type="ARBA" id="ARBA00023277"/>
    </source>
</evidence>
<name>X1TLN5_9ZZZZ</name>
<reference evidence="9" key="1">
    <citation type="journal article" date="2014" name="Front. Microbiol.">
        <title>High frequency of phylogenetically diverse reductive dehalogenase-homologous genes in deep subseafloor sedimentary metagenomes.</title>
        <authorList>
            <person name="Kawai M."/>
            <person name="Futagami T."/>
            <person name="Toyoda A."/>
            <person name="Takaki Y."/>
            <person name="Nishi S."/>
            <person name="Hori S."/>
            <person name="Arai W."/>
            <person name="Tsubouchi T."/>
            <person name="Morono Y."/>
            <person name="Uchiyama I."/>
            <person name="Ito T."/>
            <person name="Fujiyama A."/>
            <person name="Inagaki F."/>
            <person name="Takami H."/>
        </authorList>
    </citation>
    <scope>NUCLEOTIDE SEQUENCE</scope>
    <source>
        <strain evidence="9">Expedition CK06-06</strain>
    </source>
</reference>
<dbReference type="AlphaFoldDB" id="X1TLN5"/>
<comment type="caution">
    <text evidence="9">The sequence shown here is derived from an EMBL/GenBank/DDBJ whole genome shotgun (WGS) entry which is preliminary data.</text>
</comment>
<keyword evidence="2" id="KW-0479">Metal-binding</keyword>
<evidence type="ECO:0000256" key="2">
    <source>
        <dbReference type="ARBA" id="ARBA00022723"/>
    </source>
</evidence>
<evidence type="ECO:0000256" key="3">
    <source>
        <dbReference type="ARBA" id="ARBA00023211"/>
    </source>
</evidence>
<accession>X1TLN5</accession>
<evidence type="ECO:0000256" key="8">
    <source>
        <dbReference type="ARBA" id="ARBA00044972"/>
    </source>
</evidence>
<evidence type="ECO:0000313" key="9">
    <source>
        <dbReference type="EMBL" id="GAJ06253.1"/>
    </source>
</evidence>
<comment type="similarity">
    <text evidence="7">Belongs to the D-lyxose ketol-isomerase family.</text>
</comment>
<dbReference type="EMBL" id="BARW01034422">
    <property type="protein sequence ID" value="GAJ06253.1"/>
    <property type="molecule type" value="Genomic_DNA"/>
</dbReference>
<keyword evidence="5" id="KW-0119">Carbohydrate metabolism</keyword>
<dbReference type="Gene3D" id="2.60.120.10">
    <property type="entry name" value="Jelly Rolls"/>
    <property type="match status" value="1"/>
</dbReference>
<proteinExistence type="inferred from homology"/>
<comment type="catalytic activity">
    <reaction evidence="6">
        <text>D-lyxose = D-xylulose</text>
        <dbReference type="Rhea" id="RHEA:14201"/>
        <dbReference type="ChEBI" id="CHEBI:16789"/>
        <dbReference type="ChEBI" id="CHEBI:17140"/>
        <dbReference type="EC" id="5.3.1.15"/>
    </reaction>
</comment>
<evidence type="ECO:0000256" key="1">
    <source>
        <dbReference type="ARBA" id="ARBA00001936"/>
    </source>
</evidence>
<protein>
    <recommendedName>
        <fullName evidence="8">D-lyxose ketol-isomerase</fullName>
        <ecNumber evidence="8">5.3.1.15</ecNumber>
    </recommendedName>
</protein>
<keyword evidence="4" id="KW-0413">Isomerase</keyword>
<comment type="cofactor">
    <cofactor evidence="1">
        <name>Mn(2+)</name>
        <dbReference type="ChEBI" id="CHEBI:29035"/>
    </cofactor>
</comment>
<dbReference type="Pfam" id="PF07385">
    <property type="entry name" value="Lyx_isomer"/>
    <property type="match status" value="1"/>
</dbReference>